<dbReference type="EMBL" id="AGNL01041457">
    <property type="protein sequence ID" value="EJK51550.1"/>
    <property type="molecule type" value="Genomic_DNA"/>
</dbReference>
<dbReference type="InterPro" id="IPR012337">
    <property type="entry name" value="RNaseH-like_sf"/>
</dbReference>
<evidence type="ECO:0000256" key="1">
    <source>
        <dbReference type="SAM" id="MobiDB-lite"/>
    </source>
</evidence>
<evidence type="ECO:0000313" key="3">
    <source>
        <dbReference type="Proteomes" id="UP000266841"/>
    </source>
</evidence>
<keyword evidence="3" id="KW-1185">Reference proteome</keyword>
<name>K0REA7_THAOC</name>
<gene>
    <name evidence="2" type="ORF">THAOC_29271</name>
</gene>
<reference evidence="2 3" key="1">
    <citation type="journal article" date="2012" name="Genome Biol.">
        <title>Genome and low-iron response of an oceanic diatom adapted to chronic iron limitation.</title>
        <authorList>
            <person name="Lommer M."/>
            <person name="Specht M."/>
            <person name="Roy A.S."/>
            <person name="Kraemer L."/>
            <person name="Andreson R."/>
            <person name="Gutowska M.A."/>
            <person name="Wolf J."/>
            <person name="Bergner S.V."/>
            <person name="Schilhabel M.B."/>
            <person name="Klostermeier U.C."/>
            <person name="Beiko R.G."/>
            <person name="Rosenstiel P."/>
            <person name="Hippler M."/>
            <person name="Laroche J."/>
        </authorList>
    </citation>
    <scope>NUCLEOTIDE SEQUENCE [LARGE SCALE GENOMIC DNA]</scope>
    <source>
        <strain evidence="2 3">CCMP1005</strain>
    </source>
</reference>
<comment type="caution">
    <text evidence="2">The sequence shown here is derived from an EMBL/GenBank/DDBJ whole genome shotgun (WGS) entry which is preliminary data.</text>
</comment>
<dbReference type="eggNOG" id="ENOG502SKKF">
    <property type="taxonomic scope" value="Eukaryota"/>
</dbReference>
<protein>
    <recommendedName>
        <fullName evidence="4">Integrase catalytic domain-containing protein</fullName>
    </recommendedName>
</protein>
<sequence length="595" mass="66796">MQLGTPGRRYCRVGLVASGGRLRTSEPTNPMTALYDPRPKEDAIRARAPSAIERLRSSVHVTTLGLGVVCAFNRIDPAQRYYARADGRYFRERPPPASEFARASGAQVIEAYRPQNAKPRRATSETDRSRVYVRSRAKEVSYRTASLMRGLIRKATGKRGFDSILKHTELCFYDPAEPACPDGQAAASEDAAPRDPMTQRRPLKSILADAVAVADLLKRPTALGDSGADEHYFTTEQDRSDAELPVLGDSTKHVSVANGGVSKGNQSPNSPSPRETDTFSDFKHSLISIGKLADDGNVSVFSKDGLAVHREEDVLITCKGKPILIGVRDDRGRYRIPLVPQTRGRVTPRHPTRQARTKLYEANSVYDLPSTEEAVKWLHACLGYPVKSTWLSAIKNGHFKGWPVINERTVKKYYPETVETPKGHMAQTRKNVRSTKPKPMQRYEHADKLRGRRERDIFVKVYDARQTVYSDQTGKFPKRSQSGNVYIMVMVDIDSNGIFVEPMKSRKDDEMQRAYRKLMNRLKRAGVVPKKHVMDNEVSESMKDMIRDDYKLTLELVPPGMHRRNAAEVTIRNFKAHFLSILAGTADDFPQSPSP</sequence>
<organism evidence="2 3">
    <name type="scientific">Thalassiosira oceanica</name>
    <name type="common">Marine diatom</name>
    <dbReference type="NCBI Taxonomy" id="159749"/>
    <lineage>
        <taxon>Eukaryota</taxon>
        <taxon>Sar</taxon>
        <taxon>Stramenopiles</taxon>
        <taxon>Ochrophyta</taxon>
        <taxon>Bacillariophyta</taxon>
        <taxon>Coscinodiscophyceae</taxon>
        <taxon>Thalassiosirophycidae</taxon>
        <taxon>Thalassiosirales</taxon>
        <taxon>Thalassiosiraceae</taxon>
        <taxon>Thalassiosira</taxon>
    </lineage>
</organism>
<dbReference type="OrthoDB" id="55602at2759"/>
<dbReference type="AlphaFoldDB" id="K0REA7"/>
<evidence type="ECO:0000313" key="2">
    <source>
        <dbReference type="EMBL" id="EJK51550.1"/>
    </source>
</evidence>
<dbReference type="Gene3D" id="3.30.420.10">
    <property type="entry name" value="Ribonuclease H-like superfamily/Ribonuclease H"/>
    <property type="match status" value="1"/>
</dbReference>
<dbReference type="SUPFAM" id="SSF53098">
    <property type="entry name" value="Ribonuclease H-like"/>
    <property type="match status" value="1"/>
</dbReference>
<dbReference type="Proteomes" id="UP000266841">
    <property type="component" value="Unassembled WGS sequence"/>
</dbReference>
<feature type="region of interest" description="Disordered" evidence="1">
    <location>
        <begin position="253"/>
        <end position="278"/>
    </location>
</feature>
<proteinExistence type="predicted"/>
<accession>K0REA7</accession>
<dbReference type="InterPro" id="IPR036397">
    <property type="entry name" value="RNaseH_sf"/>
</dbReference>
<evidence type="ECO:0008006" key="4">
    <source>
        <dbReference type="Google" id="ProtNLM"/>
    </source>
</evidence>
<dbReference type="GO" id="GO:0003676">
    <property type="term" value="F:nucleic acid binding"/>
    <property type="evidence" value="ECO:0007669"/>
    <property type="project" value="InterPro"/>
</dbReference>
<feature type="compositionally biased region" description="Polar residues" evidence="1">
    <location>
        <begin position="263"/>
        <end position="273"/>
    </location>
</feature>